<dbReference type="InterPro" id="IPR051159">
    <property type="entry name" value="Hexapeptide_acetyltransf"/>
</dbReference>
<evidence type="ECO:0000256" key="1">
    <source>
        <dbReference type="ARBA" id="ARBA00022679"/>
    </source>
</evidence>
<dbReference type="PROSITE" id="PS00101">
    <property type="entry name" value="HEXAPEP_TRANSFERASES"/>
    <property type="match status" value="1"/>
</dbReference>
<keyword evidence="2" id="KW-0677">Repeat</keyword>
<comment type="caution">
    <text evidence="3">The sequence shown here is derived from an EMBL/GenBank/DDBJ whole genome shotgun (WGS) entry which is preliminary data.</text>
</comment>
<sequence length="173" mass="18832">MFRKYKSHGSGKFQHKDFKKIGKNVVFEKGVLVFHPENITIGDNVYIGHNAIIKGYYKNEMIIGNNCWIGQNAFLHSGGGLVLAEAVGIGPGVIILTHYHKVENLNKPIIATSQIYKKVIIETGCDIGVGSIILSGVTIGKYSLVGAGSVVTKDVKPYSIVVGNPARLLRKRI</sequence>
<dbReference type="CDD" id="cd04647">
    <property type="entry name" value="LbH_MAT_like"/>
    <property type="match status" value="1"/>
</dbReference>
<protein>
    <recommendedName>
        <fullName evidence="5">Transferase</fullName>
    </recommendedName>
</protein>
<proteinExistence type="predicted"/>
<dbReference type="Proteomes" id="UP000177039">
    <property type="component" value="Unassembled WGS sequence"/>
</dbReference>
<dbReference type="InterPro" id="IPR018357">
    <property type="entry name" value="Hexapep_transf_CS"/>
</dbReference>
<evidence type="ECO:0008006" key="5">
    <source>
        <dbReference type="Google" id="ProtNLM"/>
    </source>
</evidence>
<reference evidence="3 4" key="1">
    <citation type="journal article" date="2016" name="Nat. Commun.">
        <title>Thousands of microbial genomes shed light on interconnected biogeochemical processes in an aquifer system.</title>
        <authorList>
            <person name="Anantharaman K."/>
            <person name="Brown C.T."/>
            <person name="Hug L.A."/>
            <person name="Sharon I."/>
            <person name="Castelle C.J."/>
            <person name="Probst A.J."/>
            <person name="Thomas B.C."/>
            <person name="Singh A."/>
            <person name="Wilkins M.J."/>
            <person name="Karaoz U."/>
            <person name="Brodie E.L."/>
            <person name="Williams K.H."/>
            <person name="Hubbard S.S."/>
            <person name="Banfield J.F."/>
        </authorList>
    </citation>
    <scope>NUCLEOTIDE SEQUENCE [LARGE SCALE GENOMIC DNA]</scope>
</reference>
<evidence type="ECO:0000313" key="3">
    <source>
        <dbReference type="EMBL" id="OGD99643.1"/>
    </source>
</evidence>
<dbReference type="Pfam" id="PF14602">
    <property type="entry name" value="Hexapep_2"/>
    <property type="match status" value="2"/>
</dbReference>
<evidence type="ECO:0000256" key="2">
    <source>
        <dbReference type="ARBA" id="ARBA00022737"/>
    </source>
</evidence>
<dbReference type="SUPFAM" id="SSF51161">
    <property type="entry name" value="Trimeric LpxA-like enzymes"/>
    <property type="match status" value="1"/>
</dbReference>
<dbReference type="GO" id="GO:0016740">
    <property type="term" value="F:transferase activity"/>
    <property type="evidence" value="ECO:0007669"/>
    <property type="project" value="UniProtKB-KW"/>
</dbReference>
<dbReference type="PANTHER" id="PTHR23416">
    <property type="entry name" value="SIALIC ACID SYNTHASE-RELATED"/>
    <property type="match status" value="1"/>
</dbReference>
<keyword evidence="1" id="KW-0808">Transferase</keyword>
<name>A0A1F5H642_9BACT</name>
<dbReference type="InterPro" id="IPR001451">
    <property type="entry name" value="Hexapep"/>
</dbReference>
<evidence type="ECO:0000313" key="4">
    <source>
        <dbReference type="Proteomes" id="UP000177039"/>
    </source>
</evidence>
<organism evidence="3 4">
    <name type="scientific">Candidatus Curtissbacteria bacterium RIFCSPLOWO2_01_FULL_42_50</name>
    <dbReference type="NCBI Taxonomy" id="1797730"/>
    <lineage>
        <taxon>Bacteria</taxon>
        <taxon>Candidatus Curtissiibacteriota</taxon>
    </lineage>
</organism>
<dbReference type="AlphaFoldDB" id="A0A1F5H642"/>
<dbReference type="InterPro" id="IPR011004">
    <property type="entry name" value="Trimer_LpxA-like_sf"/>
</dbReference>
<dbReference type="EMBL" id="MFBT01000012">
    <property type="protein sequence ID" value="OGD99643.1"/>
    <property type="molecule type" value="Genomic_DNA"/>
</dbReference>
<dbReference type="Gene3D" id="2.160.10.10">
    <property type="entry name" value="Hexapeptide repeat proteins"/>
    <property type="match status" value="2"/>
</dbReference>
<accession>A0A1F5H642</accession>
<gene>
    <name evidence="3" type="ORF">A3B54_03065</name>
</gene>